<evidence type="ECO:0000256" key="2">
    <source>
        <dbReference type="SAM" id="Phobius"/>
    </source>
</evidence>
<feature type="transmembrane region" description="Helical" evidence="2">
    <location>
        <begin position="123"/>
        <end position="141"/>
    </location>
</feature>
<sequence>MAGKQDDYGYFGKGIDGYVHYKQAFDRNFSENEPNSNATHASSTNTPMPQPKTQTSQNPVQCPKATNRPQHSQYNPPNKGEQDDIRSDIGKDFIGCLTWLIMILAIIGIPYLILALLTGSMSAADSGVGILILLVGGLFIITH</sequence>
<keyword evidence="2" id="KW-1133">Transmembrane helix</keyword>
<feature type="compositionally biased region" description="Polar residues" evidence="1">
    <location>
        <begin position="31"/>
        <end position="60"/>
    </location>
</feature>
<keyword evidence="2" id="KW-0812">Transmembrane</keyword>
<feature type="region of interest" description="Disordered" evidence="1">
    <location>
        <begin position="29"/>
        <end position="85"/>
    </location>
</feature>
<accession>A0A8S5LK39</accession>
<organism evidence="3">
    <name type="scientific">Siphoviridae sp. ct3o911</name>
    <dbReference type="NCBI Taxonomy" id="2827560"/>
    <lineage>
        <taxon>Viruses</taxon>
        <taxon>Duplodnaviria</taxon>
        <taxon>Heunggongvirae</taxon>
        <taxon>Uroviricota</taxon>
        <taxon>Caudoviricetes</taxon>
    </lineage>
</organism>
<evidence type="ECO:0000313" key="3">
    <source>
        <dbReference type="EMBL" id="DAD70211.1"/>
    </source>
</evidence>
<evidence type="ECO:0000256" key="1">
    <source>
        <dbReference type="SAM" id="MobiDB-lite"/>
    </source>
</evidence>
<keyword evidence="2" id="KW-0472">Membrane</keyword>
<proteinExistence type="predicted"/>
<protein>
    <submittedName>
        <fullName evidence="3">Uncharacterized protein</fullName>
    </submittedName>
</protein>
<name>A0A8S5LK39_9CAUD</name>
<dbReference type="EMBL" id="BK015861">
    <property type="protein sequence ID" value="DAD70211.1"/>
    <property type="molecule type" value="Genomic_DNA"/>
</dbReference>
<feature type="compositionally biased region" description="Polar residues" evidence="1">
    <location>
        <begin position="67"/>
        <end position="76"/>
    </location>
</feature>
<feature type="transmembrane region" description="Helical" evidence="2">
    <location>
        <begin position="96"/>
        <end position="117"/>
    </location>
</feature>
<reference evidence="3" key="1">
    <citation type="journal article" date="2021" name="Proc. Natl. Acad. Sci. U.S.A.">
        <title>A Catalog of Tens of Thousands of Viruses from Human Metagenomes Reveals Hidden Associations with Chronic Diseases.</title>
        <authorList>
            <person name="Tisza M.J."/>
            <person name="Buck C.B."/>
        </authorList>
    </citation>
    <scope>NUCLEOTIDE SEQUENCE</scope>
    <source>
        <strain evidence="3">Ct3o911</strain>
    </source>
</reference>